<dbReference type="RefSeq" id="WP_090606959.1">
    <property type="nucleotide sequence ID" value="NZ_FNZR01000007.1"/>
</dbReference>
<gene>
    <name evidence="1" type="ORF">SAMN05421740_10728</name>
</gene>
<evidence type="ECO:0000313" key="1">
    <source>
        <dbReference type="EMBL" id="SEL57884.1"/>
    </source>
</evidence>
<accession>A0A1H7RD87</accession>
<dbReference type="EMBL" id="FNZR01000007">
    <property type="protein sequence ID" value="SEL57884.1"/>
    <property type="molecule type" value="Genomic_DNA"/>
</dbReference>
<dbReference type="OrthoDB" id="792006at2"/>
<proteinExistence type="predicted"/>
<organism evidence="1 2">
    <name type="scientific">Parapedobacter koreensis</name>
    <dbReference type="NCBI Taxonomy" id="332977"/>
    <lineage>
        <taxon>Bacteria</taxon>
        <taxon>Pseudomonadati</taxon>
        <taxon>Bacteroidota</taxon>
        <taxon>Sphingobacteriia</taxon>
        <taxon>Sphingobacteriales</taxon>
        <taxon>Sphingobacteriaceae</taxon>
        <taxon>Parapedobacter</taxon>
    </lineage>
</organism>
<name>A0A1H7RD87_9SPHI</name>
<evidence type="ECO:0008006" key="3">
    <source>
        <dbReference type="Google" id="ProtNLM"/>
    </source>
</evidence>
<dbReference type="STRING" id="332977.SAMN05421740_10728"/>
<evidence type="ECO:0000313" key="2">
    <source>
        <dbReference type="Proteomes" id="UP000198916"/>
    </source>
</evidence>
<keyword evidence="2" id="KW-1185">Reference proteome</keyword>
<dbReference type="Proteomes" id="UP000198916">
    <property type="component" value="Unassembled WGS sequence"/>
</dbReference>
<reference evidence="2" key="1">
    <citation type="submission" date="2016-10" db="EMBL/GenBank/DDBJ databases">
        <authorList>
            <person name="Varghese N."/>
            <person name="Submissions S."/>
        </authorList>
    </citation>
    <scope>NUCLEOTIDE SEQUENCE [LARGE SCALE GENOMIC DNA]</scope>
    <source>
        <strain evidence="2">Jip14</strain>
    </source>
</reference>
<protein>
    <recommendedName>
        <fullName evidence="3">Outer membrane protein beta-barrel domain-containing protein</fullName>
    </recommendedName>
</protein>
<sequence>MSHFTKYRLAWVLLFFSMAKLSAQERLPVFLEMEGGVERFGDASLRSVFPGGMNLTLGPAFSLADQGRLRLRPQAGFKLFFNELDEWTTEHLRFIRLGGQASYDAFYIGQTTFFPFFAIDFNWVANYDAESEATGDSENVSFSDNYLKGWGFSQVAGLRIQYQEFYLKVGYEFFNPRLKATNDVIDGDRVDGYITPSSRRFNFNTINFSLGATVRL</sequence>
<dbReference type="AlphaFoldDB" id="A0A1H7RD87"/>